<accession>A0A1V9YKW3</accession>
<comment type="caution">
    <text evidence="1">The sequence shown here is derived from an EMBL/GenBank/DDBJ whole genome shotgun (WGS) entry which is preliminary data.</text>
</comment>
<reference evidence="1 2" key="1">
    <citation type="journal article" date="2014" name="Genome Biol. Evol.">
        <title>The secreted proteins of Achlya hypogyna and Thraustotheca clavata identify the ancestral oomycete secretome and reveal gene acquisitions by horizontal gene transfer.</title>
        <authorList>
            <person name="Misner I."/>
            <person name="Blouin N."/>
            <person name="Leonard G."/>
            <person name="Richards T.A."/>
            <person name="Lane C.E."/>
        </authorList>
    </citation>
    <scope>NUCLEOTIDE SEQUENCE [LARGE SCALE GENOMIC DNA]</scope>
    <source>
        <strain evidence="1 2">ATCC 48635</strain>
    </source>
</reference>
<keyword evidence="2" id="KW-1185">Reference proteome</keyword>
<gene>
    <name evidence="1" type="ORF">ACHHYP_10668</name>
</gene>
<protein>
    <submittedName>
        <fullName evidence="1">Uncharacterized protein</fullName>
    </submittedName>
</protein>
<name>A0A1V9YKW3_ACHHY</name>
<evidence type="ECO:0000313" key="1">
    <source>
        <dbReference type="EMBL" id="OQR86327.1"/>
    </source>
</evidence>
<dbReference type="EMBL" id="JNBR01001514">
    <property type="protein sequence ID" value="OQR86327.1"/>
    <property type="molecule type" value="Genomic_DNA"/>
</dbReference>
<evidence type="ECO:0000313" key="2">
    <source>
        <dbReference type="Proteomes" id="UP000243579"/>
    </source>
</evidence>
<organism evidence="1 2">
    <name type="scientific">Achlya hypogyna</name>
    <name type="common">Oomycete</name>
    <name type="synonym">Protoachlya hypogyna</name>
    <dbReference type="NCBI Taxonomy" id="1202772"/>
    <lineage>
        <taxon>Eukaryota</taxon>
        <taxon>Sar</taxon>
        <taxon>Stramenopiles</taxon>
        <taxon>Oomycota</taxon>
        <taxon>Saprolegniomycetes</taxon>
        <taxon>Saprolegniales</taxon>
        <taxon>Achlyaceae</taxon>
        <taxon>Achlya</taxon>
    </lineage>
</organism>
<sequence>MQEACTLMDIAYDPRGFKDVLWDKLAEHALTVEPVVVTMAAARGHEVLFTTLGRRVTVKIAPSKSARGLDDAFLSVTPKAMSGCVKKAKMQLEGLNSYLVEMDEISGDSNSSAESAEDEGADADEISLPSVMSQGKVPLWIDETNFNLITARTKGRAPRNGRAVAPRRAPLKGKNLRITDAISNLGYFYREHMRGSYRNDRAYDGHL</sequence>
<dbReference type="AlphaFoldDB" id="A0A1V9YKW3"/>
<proteinExistence type="predicted"/>
<dbReference type="Proteomes" id="UP000243579">
    <property type="component" value="Unassembled WGS sequence"/>
</dbReference>